<gene>
    <name evidence="3" type="ORF">GCM10011492_23080</name>
</gene>
<dbReference type="Proteomes" id="UP000636793">
    <property type="component" value="Unassembled WGS sequence"/>
</dbReference>
<dbReference type="Pfam" id="PF07859">
    <property type="entry name" value="Abhydrolase_3"/>
    <property type="match status" value="1"/>
</dbReference>
<keyword evidence="4" id="KW-1185">Reference proteome</keyword>
<feature type="domain" description="Alpha/beta hydrolase fold-3" evidence="2">
    <location>
        <begin position="31"/>
        <end position="112"/>
    </location>
</feature>
<reference evidence="3" key="1">
    <citation type="journal article" date="2014" name="Int. J. Syst. Evol. Microbiol.">
        <title>Complete genome sequence of Corynebacterium casei LMG S-19264T (=DSM 44701T), isolated from a smear-ripened cheese.</title>
        <authorList>
            <consortium name="US DOE Joint Genome Institute (JGI-PGF)"/>
            <person name="Walter F."/>
            <person name="Albersmeier A."/>
            <person name="Kalinowski J."/>
            <person name="Ruckert C."/>
        </authorList>
    </citation>
    <scope>NUCLEOTIDE SEQUENCE</scope>
    <source>
        <strain evidence="3">CGMCC 1.15085</strain>
    </source>
</reference>
<dbReference type="AlphaFoldDB" id="A0A916T505"/>
<evidence type="ECO:0000313" key="3">
    <source>
        <dbReference type="EMBL" id="GGB31806.1"/>
    </source>
</evidence>
<feature type="region of interest" description="Disordered" evidence="1">
    <location>
        <begin position="96"/>
        <end position="121"/>
    </location>
</feature>
<protein>
    <recommendedName>
        <fullName evidence="2">Alpha/beta hydrolase fold-3 domain-containing protein</fullName>
    </recommendedName>
</protein>
<dbReference type="EMBL" id="BMHI01000003">
    <property type="protein sequence ID" value="GGB31806.1"/>
    <property type="molecule type" value="Genomic_DNA"/>
</dbReference>
<dbReference type="SUPFAM" id="SSF53474">
    <property type="entry name" value="alpha/beta-Hydrolases"/>
    <property type="match status" value="1"/>
</dbReference>
<dbReference type="InterPro" id="IPR029058">
    <property type="entry name" value="AB_hydrolase_fold"/>
</dbReference>
<evidence type="ECO:0000256" key="1">
    <source>
        <dbReference type="SAM" id="MobiDB-lite"/>
    </source>
</evidence>
<proteinExistence type="predicted"/>
<comment type="caution">
    <text evidence="3">The sequence shown here is derived from an EMBL/GenBank/DDBJ whole genome shotgun (WGS) entry which is preliminary data.</text>
</comment>
<accession>A0A916T505</accession>
<dbReference type="Gene3D" id="3.40.50.1820">
    <property type="entry name" value="alpha/beta hydrolase"/>
    <property type="match status" value="1"/>
</dbReference>
<organism evidence="3 4">
    <name type="scientific">Flexivirga endophytica</name>
    <dbReference type="NCBI Taxonomy" id="1849103"/>
    <lineage>
        <taxon>Bacteria</taxon>
        <taxon>Bacillati</taxon>
        <taxon>Actinomycetota</taxon>
        <taxon>Actinomycetes</taxon>
        <taxon>Micrococcales</taxon>
        <taxon>Dermacoccaceae</taxon>
        <taxon>Flexivirga</taxon>
    </lineage>
</organism>
<name>A0A916T505_9MICO</name>
<dbReference type="RefSeq" id="WP_188837145.1">
    <property type="nucleotide sequence ID" value="NZ_BMHI01000003.1"/>
</dbReference>
<sequence length="121" mass="13678">MVDRVADTTAGEVRLRIYRPEAALASEPAPVVALRARDAGAPRIGFQLLIYPDLDFRRENDSITRFAGRFGNIEREAQFWFMDHYLETPEQRLDPRVSPLLEPDLSGLPPAWPPRCGATTE</sequence>
<evidence type="ECO:0000313" key="4">
    <source>
        <dbReference type="Proteomes" id="UP000636793"/>
    </source>
</evidence>
<reference evidence="3" key="2">
    <citation type="submission" date="2020-09" db="EMBL/GenBank/DDBJ databases">
        <authorList>
            <person name="Sun Q."/>
            <person name="Zhou Y."/>
        </authorList>
    </citation>
    <scope>NUCLEOTIDE SEQUENCE</scope>
    <source>
        <strain evidence="3">CGMCC 1.15085</strain>
    </source>
</reference>
<dbReference type="GO" id="GO:0016787">
    <property type="term" value="F:hydrolase activity"/>
    <property type="evidence" value="ECO:0007669"/>
    <property type="project" value="InterPro"/>
</dbReference>
<evidence type="ECO:0000259" key="2">
    <source>
        <dbReference type="Pfam" id="PF07859"/>
    </source>
</evidence>
<dbReference type="InterPro" id="IPR013094">
    <property type="entry name" value="AB_hydrolase_3"/>
</dbReference>